<dbReference type="PANTHER" id="PTHR30055">
    <property type="entry name" value="HTH-TYPE TRANSCRIPTIONAL REGULATOR RUTR"/>
    <property type="match status" value="1"/>
</dbReference>
<keyword evidence="1 2" id="KW-0238">DNA-binding</keyword>
<dbReference type="Proteomes" id="UP001501821">
    <property type="component" value="Unassembled WGS sequence"/>
</dbReference>
<evidence type="ECO:0000256" key="1">
    <source>
        <dbReference type="ARBA" id="ARBA00023125"/>
    </source>
</evidence>
<protein>
    <submittedName>
        <fullName evidence="4">TetR/AcrR family transcriptional regulator</fullName>
    </submittedName>
</protein>
<dbReference type="EMBL" id="BAABAH010000004">
    <property type="protein sequence ID" value="GAA3813880.1"/>
    <property type="molecule type" value="Genomic_DNA"/>
</dbReference>
<dbReference type="PANTHER" id="PTHR30055:SF226">
    <property type="entry name" value="HTH-TYPE TRANSCRIPTIONAL REGULATOR PKSA"/>
    <property type="match status" value="1"/>
</dbReference>
<organism evidence="4 5">
    <name type="scientific">Nocardioides panacisoli</name>
    <dbReference type="NCBI Taxonomy" id="627624"/>
    <lineage>
        <taxon>Bacteria</taxon>
        <taxon>Bacillati</taxon>
        <taxon>Actinomycetota</taxon>
        <taxon>Actinomycetes</taxon>
        <taxon>Propionibacteriales</taxon>
        <taxon>Nocardioidaceae</taxon>
        <taxon>Nocardioides</taxon>
    </lineage>
</organism>
<dbReference type="Pfam" id="PF00440">
    <property type="entry name" value="TetR_N"/>
    <property type="match status" value="1"/>
</dbReference>
<dbReference type="Gene3D" id="1.10.357.10">
    <property type="entry name" value="Tetracycline Repressor, domain 2"/>
    <property type="match status" value="1"/>
</dbReference>
<reference evidence="5" key="1">
    <citation type="journal article" date="2019" name="Int. J. Syst. Evol. Microbiol.">
        <title>The Global Catalogue of Microorganisms (GCM) 10K type strain sequencing project: providing services to taxonomists for standard genome sequencing and annotation.</title>
        <authorList>
            <consortium name="The Broad Institute Genomics Platform"/>
            <consortium name="The Broad Institute Genome Sequencing Center for Infectious Disease"/>
            <person name="Wu L."/>
            <person name="Ma J."/>
        </authorList>
    </citation>
    <scope>NUCLEOTIDE SEQUENCE [LARGE SCALE GENOMIC DNA]</scope>
    <source>
        <strain evidence="5">JCM 16953</strain>
    </source>
</reference>
<sequence length="189" mass="20816">MAPDERRAALIDATLPLLTEHGRAVPTRLIAEAAGVAEGTIFRVFDSKEELVEAALAKAFEPGRMIEDVLAIDPDLPLRDRAIVLVTLLQDRFREMFALMHAVGMVGPPDRHRAEHMDRIRESFAAMTAVFEPDQPELMVPAGQLVQLLRLLTFSGSHPKFSNGEVLTPAEIVDTVLYGVVRRPAEVTA</sequence>
<dbReference type="InterPro" id="IPR001647">
    <property type="entry name" value="HTH_TetR"/>
</dbReference>
<accession>A0ABP7IAU0</accession>
<feature type="domain" description="HTH tetR-type" evidence="3">
    <location>
        <begin position="4"/>
        <end position="63"/>
    </location>
</feature>
<evidence type="ECO:0000313" key="5">
    <source>
        <dbReference type="Proteomes" id="UP001501821"/>
    </source>
</evidence>
<gene>
    <name evidence="4" type="ORF">GCM10022242_15130</name>
</gene>
<comment type="caution">
    <text evidence="4">The sequence shown here is derived from an EMBL/GenBank/DDBJ whole genome shotgun (WGS) entry which is preliminary data.</text>
</comment>
<feature type="DNA-binding region" description="H-T-H motif" evidence="2">
    <location>
        <begin position="26"/>
        <end position="45"/>
    </location>
</feature>
<dbReference type="InterPro" id="IPR050109">
    <property type="entry name" value="HTH-type_TetR-like_transc_reg"/>
</dbReference>
<keyword evidence="5" id="KW-1185">Reference proteome</keyword>
<dbReference type="PROSITE" id="PS50977">
    <property type="entry name" value="HTH_TETR_2"/>
    <property type="match status" value="1"/>
</dbReference>
<name>A0ABP7IAU0_9ACTN</name>
<dbReference type="InterPro" id="IPR009057">
    <property type="entry name" value="Homeodomain-like_sf"/>
</dbReference>
<evidence type="ECO:0000313" key="4">
    <source>
        <dbReference type="EMBL" id="GAA3813880.1"/>
    </source>
</evidence>
<proteinExistence type="predicted"/>
<dbReference type="SUPFAM" id="SSF46689">
    <property type="entry name" value="Homeodomain-like"/>
    <property type="match status" value="1"/>
</dbReference>
<dbReference type="PRINTS" id="PR00455">
    <property type="entry name" value="HTHTETR"/>
</dbReference>
<evidence type="ECO:0000259" key="3">
    <source>
        <dbReference type="PROSITE" id="PS50977"/>
    </source>
</evidence>
<evidence type="ECO:0000256" key="2">
    <source>
        <dbReference type="PROSITE-ProRule" id="PRU00335"/>
    </source>
</evidence>